<dbReference type="Proteomes" id="UP000334923">
    <property type="component" value="Unassembled WGS sequence"/>
</dbReference>
<organism evidence="3 4">
    <name type="scientific">Methylacidimicrobium tartarophylax</name>
    <dbReference type="NCBI Taxonomy" id="1041768"/>
    <lineage>
        <taxon>Bacteria</taxon>
        <taxon>Pseudomonadati</taxon>
        <taxon>Verrucomicrobiota</taxon>
        <taxon>Methylacidimicrobium</taxon>
    </lineage>
</organism>
<dbReference type="InterPro" id="IPR006680">
    <property type="entry name" value="Amidohydro-rel"/>
</dbReference>
<dbReference type="Pfam" id="PF01979">
    <property type="entry name" value="Amidohydro_1"/>
    <property type="match status" value="1"/>
</dbReference>
<dbReference type="AlphaFoldDB" id="A0A5E6MAG3"/>
<dbReference type="Gene3D" id="3.20.20.140">
    <property type="entry name" value="Metal-dependent hydrolases"/>
    <property type="match status" value="1"/>
</dbReference>
<dbReference type="InterPro" id="IPR050287">
    <property type="entry name" value="MTA/SAH_deaminase"/>
</dbReference>
<keyword evidence="1 3" id="KW-0378">Hydrolase</keyword>
<dbReference type="SUPFAM" id="SSF51556">
    <property type="entry name" value="Metallo-dependent hydrolases"/>
    <property type="match status" value="1"/>
</dbReference>
<protein>
    <submittedName>
        <fullName evidence="3">Aminodeoxyfutalosine deaminase</fullName>
        <ecNumber evidence="3">3.5.4.40</ecNumber>
    </submittedName>
</protein>
<accession>A0A5E6MAG3</accession>
<dbReference type="InterPro" id="IPR011059">
    <property type="entry name" value="Metal-dep_hydrolase_composite"/>
</dbReference>
<dbReference type="EMBL" id="CABFVA020000011">
    <property type="protein sequence ID" value="VVM04744.1"/>
    <property type="molecule type" value="Genomic_DNA"/>
</dbReference>
<reference evidence="3 4" key="1">
    <citation type="submission" date="2019-09" db="EMBL/GenBank/DDBJ databases">
        <authorList>
            <person name="Cremers G."/>
        </authorList>
    </citation>
    <scope>NUCLEOTIDE SEQUENCE [LARGE SCALE GENOMIC DNA]</scope>
    <source>
        <strain evidence="3">4A</strain>
    </source>
</reference>
<dbReference type="GO" id="GO:0016810">
    <property type="term" value="F:hydrolase activity, acting on carbon-nitrogen (but not peptide) bonds"/>
    <property type="evidence" value="ECO:0007669"/>
    <property type="project" value="InterPro"/>
</dbReference>
<dbReference type="EC" id="3.5.4.40" evidence="3"/>
<proteinExistence type="predicted"/>
<gene>
    <name evidence="3" type="primary">mqnX</name>
    <name evidence="3" type="ORF">MAMT_00274</name>
</gene>
<sequence>MLISAKAVFLGPGEVLVPGMVRILGNRIVQVAEELSPRMGEERVVLEDAVLSPGLLNAHVHLDYTGLRGKLPAISFPAWVKEILRLKATLHRESLEAALDEGFGLLARSGTTGVGNMEAYPELLLLADRFPLRCWWFLELIDLRPHVWSEEAACAVLRFFDNPPVPLGKLGLAPHAPYTVSPELYRLVREGAERFRLPVTTHVAESPEEWTMFCQGDGELLDLVSQAGRPRPTGEELSPLQWLDRTGGLAPGMMLVHLNYLCEADWALLARRQFSVVHCPKSHAFFSYAPFPLERMLSLGIPVCLGTDSLASNDTLDLREEIRQARRLHPGIPPERWWEMVTAAPARALGLPGTLGEIRSGAWADLAAFRWRSGLDPWESCIESREEPLFLMVHGRVLKAEGRWFS</sequence>
<dbReference type="SUPFAM" id="SSF51338">
    <property type="entry name" value="Composite domain of metallo-dependent hydrolases"/>
    <property type="match status" value="1"/>
</dbReference>
<keyword evidence="4" id="KW-1185">Reference proteome</keyword>
<feature type="domain" description="Amidohydrolase-related" evidence="2">
    <location>
        <begin position="51"/>
        <end position="369"/>
    </location>
</feature>
<dbReference type="PANTHER" id="PTHR43794:SF11">
    <property type="entry name" value="AMIDOHYDROLASE-RELATED DOMAIN-CONTAINING PROTEIN"/>
    <property type="match status" value="1"/>
</dbReference>
<dbReference type="RefSeq" id="WP_142659147.1">
    <property type="nucleotide sequence ID" value="NZ_CABFVA020000011.1"/>
</dbReference>
<evidence type="ECO:0000259" key="2">
    <source>
        <dbReference type="Pfam" id="PF01979"/>
    </source>
</evidence>
<evidence type="ECO:0000313" key="4">
    <source>
        <dbReference type="Proteomes" id="UP000334923"/>
    </source>
</evidence>
<name>A0A5E6MAG3_9BACT</name>
<dbReference type="OrthoDB" id="9767366at2"/>
<dbReference type="PANTHER" id="PTHR43794">
    <property type="entry name" value="AMINOHYDROLASE SSNA-RELATED"/>
    <property type="match status" value="1"/>
</dbReference>
<evidence type="ECO:0000313" key="3">
    <source>
        <dbReference type="EMBL" id="VVM04744.1"/>
    </source>
</evidence>
<dbReference type="InterPro" id="IPR032466">
    <property type="entry name" value="Metal_Hydrolase"/>
</dbReference>
<evidence type="ECO:0000256" key="1">
    <source>
        <dbReference type="ARBA" id="ARBA00022801"/>
    </source>
</evidence>